<feature type="chain" id="PRO_5002431857" evidence="1">
    <location>
        <begin position="17"/>
        <end position="40"/>
    </location>
</feature>
<sequence length="40" mass="4763">MVIWLLCCLMRLFLDADHNLKSSESLKCNHFKIIKYHLGK</sequence>
<dbReference type="AlphaFoldDB" id="A0A0E9RDW7"/>
<reference evidence="2" key="2">
    <citation type="journal article" date="2015" name="Fish Shellfish Immunol.">
        <title>Early steps in the European eel (Anguilla anguilla)-Vibrio vulnificus interaction in the gills: Role of the RtxA13 toxin.</title>
        <authorList>
            <person name="Callol A."/>
            <person name="Pajuelo D."/>
            <person name="Ebbesson L."/>
            <person name="Teles M."/>
            <person name="MacKenzie S."/>
            <person name="Amaro C."/>
        </authorList>
    </citation>
    <scope>NUCLEOTIDE SEQUENCE</scope>
</reference>
<evidence type="ECO:0000256" key="1">
    <source>
        <dbReference type="SAM" id="SignalP"/>
    </source>
</evidence>
<accession>A0A0E9RDW7</accession>
<dbReference type="EMBL" id="GBXM01081256">
    <property type="protein sequence ID" value="JAH27321.1"/>
    <property type="molecule type" value="Transcribed_RNA"/>
</dbReference>
<reference evidence="2" key="1">
    <citation type="submission" date="2014-11" db="EMBL/GenBank/DDBJ databases">
        <authorList>
            <person name="Amaro Gonzalez C."/>
        </authorList>
    </citation>
    <scope>NUCLEOTIDE SEQUENCE</scope>
</reference>
<protein>
    <submittedName>
        <fullName evidence="2">Uncharacterized protein</fullName>
    </submittedName>
</protein>
<evidence type="ECO:0000313" key="2">
    <source>
        <dbReference type="EMBL" id="JAH27321.1"/>
    </source>
</evidence>
<organism evidence="2">
    <name type="scientific">Anguilla anguilla</name>
    <name type="common">European freshwater eel</name>
    <name type="synonym">Muraena anguilla</name>
    <dbReference type="NCBI Taxonomy" id="7936"/>
    <lineage>
        <taxon>Eukaryota</taxon>
        <taxon>Metazoa</taxon>
        <taxon>Chordata</taxon>
        <taxon>Craniata</taxon>
        <taxon>Vertebrata</taxon>
        <taxon>Euteleostomi</taxon>
        <taxon>Actinopterygii</taxon>
        <taxon>Neopterygii</taxon>
        <taxon>Teleostei</taxon>
        <taxon>Anguilliformes</taxon>
        <taxon>Anguillidae</taxon>
        <taxon>Anguilla</taxon>
    </lineage>
</organism>
<feature type="signal peptide" evidence="1">
    <location>
        <begin position="1"/>
        <end position="16"/>
    </location>
</feature>
<proteinExistence type="predicted"/>
<name>A0A0E9RDW7_ANGAN</name>
<keyword evidence="1" id="KW-0732">Signal</keyword>